<evidence type="ECO:0000259" key="1">
    <source>
        <dbReference type="Pfam" id="PF03781"/>
    </source>
</evidence>
<dbReference type="SUPFAM" id="SSF56436">
    <property type="entry name" value="C-type lectin-like"/>
    <property type="match status" value="1"/>
</dbReference>
<dbReference type="RefSeq" id="WP_199219622.1">
    <property type="nucleotide sequence ID" value="NZ_QGHD01000022.1"/>
</dbReference>
<dbReference type="InterPro" id="IPR005532">
    <property type="entry name" value="SUMF_dom"/>
</dbReference>
<dbReference type="InterPro" id="IPR042095">
    <property type="entry name" value="SUMF_sf"/>
</dbReference>
<dbReference type="InterPro" id="IPR016187">
    <property type="entry name" value="CTDL_fold"/>
</dbReference>
<accession>A0ABX5LKK7</accession>
<organism evidence="2 3">
    <name type="scientific">Hallerella porci</name>
    <dbReference type="NCBI Taxonomy" id="1945871"/>
    <lineage>
        <taxon>Bacteria</taxon>
        <taxon>Pseudomonadati</taxon>
        <taxon>Fibrobacterota</taxon>
        <taxon>Fibrobacteria</taxon>
        <taxon>Fibrobacterales</taxon>
        <taxon>Fibrobacteraceae</taxon>
        <taxon>Hallerella</taxon>
    </lineage>
</organism>
<protein>
    <submittedName>
        <fullName evidence="2">Sulfatase-modifying factor enzyme 1</fullName>
    </submittedName>
</protein>
<dbReference type="Pfam" id="PF03781">
    <property type="entry name" value="FGE-sulfatase"/>
    <property type="match status" value="1"/>
</dbReference>
<name>A0ABX5LKK7_9BACT</name>
<keyword evidence="3" id="KW-1185">Reference proteome</keyword>
<dbReference type="Gene3D" id="3.90.1580.10">
    <property type="entry name" value="paralog of FGE (formylglycine-generating enzyme)"/>
    <property type="match status" value="1"/>
</dbReference>
<gene>
    <name evidence="2" type="ORF">B0H50_12228</name>
</gene>
<proteinExistence type="predicted"/>
<feature type="domain" description="Sulfatase-modifying factor enzyme-like" evidence="1">
    <location>
        <begin position="211"/>
        <end position="278"/>
    </location>
</feature>
<evidence type="ECO:0000313" key="2">
    <source>
        <dbReference type="EMBL" id="PWK94253.1"/>
    </source>
</evidence>
<dbReference type="EMBL" id="QGHD01000022">
    <property type="protein sequence ID" value="PWK94253.1"/>
    <property type="molecule type" value="Genomic_DNA"/>
</dbReference>
<evidence type="ECO:0000313" key="3">
    <source>
        <dbReference type="Proteomes" id="UP000245523"/>
    </source>
</evidence>
<sequence>MGFYYAFGEVEPKESYDEESQKFKDSDAQITDYYKVGTSDIAGNASYDAAAKNWGKNWRMPTPEEVEELLKKCTWKFSSQKNSKGESVGGYAVTCNAKTIFMPAGGYVEGKDTLSKDGGTYWVSQTAQNSAQVGKILDFAESYGADLSFYDWKYGALIRPVQTNENYKMTPKNYGKLIVDGVMYQNTGLVKVVETTAFVKPNSEASDIFKYHNTKLKPYAIGKYEVTQEFYTAVMGTNPSYFVGEEAAKKVADGESQNLRPVESVKWFNAIVFCNELTKKNFGCR</sequence>
<comment type="caution">
    <text evidence="2">The sequence shown here is derived from an EMBL/GenBank/DDBJ whole genome shotgun (WGS) entry which is preliminary data.</text>
</comment>
<reference evidence="2 3" key="1">
    <citation type="submission" date="2018-05" db="EMBL/GenBank/DDBJ databases">
        <title>Animal gut microbial communities from fecal samples from Wisconsin, USA.</title>
        <authorList>
            <person name="Neumann A."/>
        </authorList>
    </citation>
    <scope>NUCLEOTIDE SEQUENCE [LARGE SCALE GENOMIC DNA]</scope>
    <source>
        <strain evidence="2 3">UWS4</strain>
    </source>
</reference>
<dbReference type="Proteomes" id="UP000245523">
    <property type="component" value="Unassembled WGS sequence"/>
</dbReference>